<dbReference type="AlphaFoldDB" id="A0A2H3DTB5"/>
<evidence type="ECO:0000313" key="2">
    <source>
        <dbReference type="EMBL" id="PBK90676.1"/>
    </source>
</evidence>
<gene>
    <name evidence="2" type="ORF">ARMGADRAFT_1082408</name>
</gene>
<evidence type="ECO:0000256" key="1">
    <source>
        <dbReference type="SAM" id="MobiDB-lite"/>
    </source>
</evidence>
<name>A0A2H3DTB5_ARMGA</name>
<keyword evidence="3" id="KW-1185">Reference proteome</keyword>
<feature type="region of interest" description="Disordered" evidence="1">
    <location>
        <begin position="1"/>
        <end position="24"/>
    </location>
</feature>
<accession>A0A2H3DTB5</accession>
<sequence>MAAGSSLGTPVHFPKGGIKPSTSQCPSAQWEALTLSSPLTHYSYSSTINFASSSSTSKKSQQPSTSTSALSKPSKKSQTKYFIVINISHGKKMVFSDLAQVQASLASLQACGEECKLNINSSLEDALDSGDGLD</sequence>
<dbReference type="EMBL" id="KZ293664">
    <property type="protein sequence ID" value="PBK90676.1"/>
    <property type="molecule type" value="Genomic_DNA"/>
</dbReference>
<dbReference type="Proteomes" id="UP000217790">
    <property type="component" value="Unassembled WGS sequence"/>
</dbReference>
<proteinExistence type="predicted"/>
<feature type="compositionally biased region" description="Low complexity" evidence="1">
    <location>
        <begin position="51"/>
        <end position="68"/>
    </location>
</feature>
<reference evidence="3" key="1">
    <citation type="journal article" date="2017" name="Nat. Ecol. Evol.">
        <title>Genome expansion and lineage-specific genetic innovations in the forest pathogenic fungi Armillaria.</title>
        <authorList>
            <person name="Sipos G."/>
            <person name="Prasanna A.N."/>
            <person name="Walter M.C."/>
            <person name="O'Connor E."/>
            <person name="Balint B."/>
            <person name="Krizsan K."/>
            <person name="Kiss B."/>
            <person name="Hess J."/>
            <person name="Varga T."/>
            <person name="Slot J."/>
            <person name="Riley R."/>
            <person name="Boka B."/>
            <person name="Rigling D."/>
            <person name="Barry K."/>
            <person name="Lee J."/>
            <person name="Mihaltcheva S."/>
            <person name="LaButti K."/>
            <person name="Lipzen A."/>
            <person name="Waldron R."/>
            <person name="Moloney N.M."/>
            <person name="Sperisen C."/>
            <person name="Kredics L."/>
            <person name="Vagvoelgyi C."/>
            <person name="Patrignani A."/>
            <person name="Fitzpatrick D."/>
            <person name="Nagy I."/>
            <person name="Doyle S."/>
            <person name="Anderson J.B."/>
            <person name="Grigoriev I.V."/>
            <person name="Gueldener U."/>
            <person name="Muensterkoetter M."/>
            <person name="Nagy L.G."/>
        </authorList>
    </citation>
    <scope>NUCLEOTIDE SEQUENCE [LARGE SCALE GENOMIC DNA]</scope>
    <source>
        <strain evidence="3">Ar21-2</strain>
    </source>
</reference>
<feature type="region of interest" description="Disordered" evidence="1">
    <location>
        <begin position="51"/>
        <end position="77"/>
    </location>
</feature>
<evidence type="ECO:0000313" key="3">
    <source>
        <dbReference type="Proteomes" id="UP000217790"/>
    </source>
</evidence>
<organism evidence="2 3">
    <name type="scientific">Armillaria gallica</name>
    <name type="common">Bulbous honey fungus</name>
    <name type="synonym">Armillaria bulbosa</name>
    <dbReference type="NCBI Taxonomy" id="47427"/>
    <lineage>
        <taxon>Eukaryota</taxon>
        <taxon>Fungi</taxon>
        <taxon>Dikarya</taxon>
        <taxon>Basidiomycota</taxon>
        <taxon>Agaricomycotina</taxon>
        <taxon>Agaricomycetes</taxon>
        <taxon>Agaricomycetidae</taxon>
        <taxon>Agaricales</taxon>
        <taxon>Marasmiineae</taxon>
        <taxon>Physalacriaceae</taxon>
        <taxon>Armillaria</taxon>
    </lineage>
</organism>
<protein>
    <submittedName>
        <fullName evidence="2">Uncharacterized protein</fullName>
    </submittedName>
</protein>
<dbReference type="InParanoid" id="A0A2H3DTB5"/>